<dbReference type="Proteomes" id="UP000247498">
    <property type="component" value="Unassembled WGS sequence"/>
</dbReference>
<feature type="compositionally biased region" description="Basic and acidic residues" evidence="1">
    <location>
        <begin position="179"/>
        <end position="192"/>
    </location>
</feature>
<name>A0A2V0PLZ6_9CHLO</name>
<evidence type="ECO:0000256" key="1">
    <source>
        <dbReference type="SAM" id="MobiDB-lite"/>
    </source>
</evidence>
<accession>A0A2V0PLZ6</accession>
<proteinExistence type="predicted"/>
<dbReference type="InParanoid" id="A0A2V0PLZ6"/>
<dbReference type="AlphaFoldDB" id="A0A2V0PLZ6"/>
<dbReference type="EMBL" id="BDRX01000115">
    <property type="protein sequence ID" value="GBF98065.1"/>
    <property type="molecule type" value="Genomic_DNA"/>
</dbReference>
<evidence type="ECO:0000313" key="3">
    <source>
        <dbReference type="Proteomes" id="UP000247498"/>
    </source>
</evidence>
<feature type="compositionally biased region" description="Basic and acidic residues" evidence="1">
    <location>
        <begin position="90"/>
        <end position="102"/>
    </location>
</feature>
<sequence>MALLQAAARRALAACGLGPRCPAAAAALAGARRALHGSGGGGGEDDSGRGATSSRGPGGGGDPAKQGTADEVASATAASDQPHPEGASKPGEELYARPDRDPLPSPAASLTQDAASKAGMARSPEPLQAPDAYPLRNDPSVAGGGLGPSGGPAEAPLPQDESHGPKAAGQEAVNAGEFVPKRESREGKAGGV</sequence>
<keyword evidence="3" id="KW-1185">Reference proteome</keyword>
<organism evidence="2 3">
    <name type="scientific">Raphidocelis subcapitata</name>
    <dbReference type="NCBI Taxonomy" id="307507"/>
    <lineage>
        <taxon>Eukaryota</taxon>
        <taxon>Viridiplantae</taxon>
        <taxon>Chlorophyta</taxon>
        <taxon>core chlorophytes</taxon>
        <taxon>Chlorophyceae</taxon>
        <taxon>CS clade</taxon>
        <taxon>Sphaeropleales</taxon>
        <taxon>Selenastraceae</taxon>
        <taxon>Raphidocelis</taxon>
    </lineage>
</organism>
<feature type="region of interest" description="Disordered" evidence="1">
    <location>
        <begin position="29"/>
        <end position="192"/>
    </location>
</feature>
<gene>
    <name evidence="2" type="ORF">Rsub_10293</name>
</gene>
<protein>
    <submittedName>
        <fullName evidence="2">Uncharacterized protein</fullName>
    </submittedName>
</protein>
<comment type="caution">
    <text evidence="2">The sequence shown here is derived from an EMBL/GenBank/DDBJ whole genome shotgun (WGS) entry which is preliminary data.</text>
</comment>
<reference evidence="2 3" key="1">
    <citation type="journal article" date="2018" name="Sci. Rep.">
        <title>Raphidocelis subcapitata (=Pseudokirchneriella subcapitata) provides an insight into genome evolution and environmental adaptations in the Sphaeropleales.</title>
        <authorList>
            <person name="Suzuki S."/>
            <person name="Yamaguchi H."/>
            <person name="Nakajima N."/>
            <person name="Kawachi M."/>
        </authorList>
    </citation>
    <scope>NUCLEOTIDE SEQUENCE [LARGE SCALE GENOMIC DNA]</scope>
    <source>
        <strain evidence="2 3">NIES-35</strain>
    </source>
</reference>
<evidence type="ECO:0000313" key="2">
    <source>
        <dbReference type="EMBL" id="GBF98065.1"/>
    </source>
</evidence>